<evidence type="ECO:0000256" key="1">
    <source>
        <dbReference type="ARBA" id="ARBA00023015"/>
    </source>
</evidence>
<accession>A0A9D9NSE3</accession>
<dbReference type="GO" id="GO:0003700">
    <property type="term" value="F:DNA-binding transcription factor activity"/>
    <property type="evidence" value="ECO:0007669"/>
    <property type="project" value="InterPro"/>
</dbReference>
<keyword evidence="2" id="KW-0238">DNA-binding</keyword>
<keyword evidence="1" id="KW-0805">Transcription regulation</keyword>
<protein>
    <submittedName>
        <fullName evidence="5">Helix-turn-helix transcriptional regulator</fullName>
    </submittedName>
</protein>
<name>A0A9D9NSE3_9BACT</name>
<evidence type="ECO:0000256" key="2">
    <source>
        <dbReference type="ARBA" id="ARBA00023125"/>
    </source>
</evidence>
<proteinExistence type="predicted"/>
<dbReference type="PROSITE" id="PS01124">
    <property type="entry name" value="HTH_ARAC_FAMILY_2"/>
    <property type="match status" value="1"/>
</dbReference>
<dbReference type="SUPFAM" id="SSF46689">
    <property type="entry name" value="Homeodomain-like"/>
    <property type="match status" value="2"/>
</dbReference>
<dbReference type="SMART" id="SM00342">
    <property type="entry name" value="HTH_ARAC"/>
    <property type="match status" value="1"/>
</dbReference>
<feature type="domain" description="HTH araC/xylS-type" evidence="4">
    <location>
        <begin position="180"/>
        <end position="278"/>
    </location>
</feature>
<gene>
    <name evidence="5" type="ORF">IAB78_06755</name>
</gene>
<dbReference type="PANTHER" id="PTHR47504">
    <property type="entry name" value="RIGHT ORIGIN-BINDING PROTEIN"/>
    <property type="match status" value="1"/>
</dbReference>
<dbReference type="GO" id="GO:0043565">
    <property type="term" value="F:sequence-specific DNA binding"/>
    <property type="evidence" value="ECO:0007669"/>
    <property type="project" value="InterPro"/>
</dbReference>
<dbReference type="InterPro" id="IPR009057">
    <property type="entry name" value="Homeodomain-like_sf"/>
</dbReference>
<evidence type="ECO:0000259" key="4">
    <source>
        <dbReference type="PROSITE" id="PS01124"/>
    </source>
</evidence>
<organism evidence="5 6">
    <name type="scientific">Candidatus Cryptobacteroides excrementavium</name>
    <dbReference type="NCBI Taxonomy" id="2840759"/>
    <lineage>
        <taxon>Bacteria</taxon>
        <taxon>Pseudomonadati</taxon>
        <taxon>Bacteroidota</taxon>
        <taxon>Bacteroidia</taxon>
        <taxon>Bacteroidales</taxon>
        <taxon>Candidatus Cryptobacteroides</taxon>
    </lineage>
</organism>
<dbReference type="EMBL" id="JADILX010000097">
    <property type="protein sequence ID" value="MBO8486107.1"/>
    <property type="molecule type" value="Genomic_DNA"/>
</dbReference>
<dbReference type="Gene3D" id="1.10.10.60">
    <property type="entry name" value="Homeodomain-like"/>
    <property type="match status" value="1"/>
</dbReference>
<sequence>MSGQVGIADRVTISVSAGPFRMYRYPKGAQLERGESDISVIVFLLSGKIRIVCNDARIKVLEAGTIMLLPKHSCTYGVTLADCDFVGCALPEGDEDRDKALFQTLTGRLDKDFEYDFDTLEIHPLILKFLALLQDAFDHGIVSDKFMYAKRSELHIYFKKLYDNDALARFFYPLLGGHSISFKDFVISNYRNYSDVTSFAAAANMSVSTFTRAFRKSFGTTVYKWMNARKAEFIYKDIVMTEMTFAEIADRHGFSSQAYLVYYCRRHFGMPPRELRNSLGGG</sequence>
<dbReference type="SUPFAM" id="SSF51215">
    <property type="entry name" value="Regulatory protein AraC"/>
    <property type="match status" value="1"/>
</dbReference>
<dbReference type="InterPro" id="IPR018060">
    <property type="entry name" value="HTH_AraC"/>
</dbReference>
<dbReference type="Proteomes" id="UP000823750">
    <property type="component" value="Unassembled WGS sequence"/>
</dbReference>
<dbReference type="InterPro" id="IPR037923">
    <property type="entry name" value="HTH-like"/>
</dbReference>
<dbReference type="Pfam" id="PF12833">
    <property type="entry name" value="HTH_18"/>
    <property type="match status" value="1"/>
</dbReference>
<reference evidence="5" key="1">
    <citation type="submission" date="2020-10" db="EMBL/GenBank/DDBJ databases">
        <authorList>
            <person name="Gilroy R."/>
        </authorList>
    </citation>
    <scope>NUCLEOTIDE SEQUENCE</scope>
    <source>
        <strain evidence="5">B2-16538</strain>
    </source>
</reference>
<dbReference type="InterPro" id="IPR050959">
    <property type="entry name" value="MarA-like"/>
</dbReference>
<evidence type="ECO:0000313" key="5">
    <source>
        <dbReference type="EMBL" id="MBO8486107.1"/>
    </source>
</evidence>
<evidence type="ECO:0000256" key="3">
    <source>
        <dbReference type="ARBA" id="ARBA00023163"/>
    </source>
</evidence>
<evidence type="ECO:0000313" key="6">
    <source>
        <dbReference type="Proteomes" id="UP000823750"/>
    </source>
</evidence>
<keyword evidence="3" id="KW-0804">Transcription</keyword>
<comment type="caution">
    <text evidence="5">The sequence shown here is derived from an EMBL/GenBank/DDBJ whole genome shotgun (WGS) entry which is preliminary data.</text>
</comment>
<dbReference type="AlphaFoldDB" id="A0A9D9NSE3"/>
<reference evidence="5" key="2">
    <citation type="journal article" date="2021" name="PeerJ">
        <title>Extensive microbial diversity within the chicken gut microbiome revealed by metagenomics and culture.</title>
        <authorList>
            <person name="Gilroy R."/>
            <person name="Ravi A."/>
            <person name="Getino M."/>
            <person name="Pursley I."/>
            <person name="Horton D.L."/>
            <person name="Alikhan N.F."/>
            <person name="Baker D."/>
            <person name="Gharbi K."/>
            <person name="Hall N."/>
            <person name="Watson M."/>
            <person name="Adriaenssens E.M."/>
            <person name="Foster-Nyarko E."/>
            <person name="Jarju S."/>
            <person name="Secka A."/>
            <person name="Antonio M."/>
            <person name="Oren A."/>
            <person name="Chaudhuri R.R."/>
            <person name="La Ragione R."/>
            <person name="Hildebrand F."/>
            <person name="Pallen M.J."/>
        </authorList>
    </citation>
    <scope>NUCLEOTIDE SEQUENCE</scope>
    <source>
        <strain evidence="5">B2-16538</strain>
    </source>
</reference>
<dbReference type="PANTHER" id="PTHR47504:SF5">
    <property type="entry name" value="RIGHT ORIGIN-BINDING PROTEIN"/>
    <property type="match status" value="1"/>
</dbReference>